<sequence length="425" mass="48067">MSLRILRITAISSSSCSTLLLQACLSQNSTAPMAGWISHLNPYAQEFFPIPNPQLIIASCPSVPTSHHYYLSSPTTNFYYDSTYRQSLSISETIYTNTYFQTIQPSLLPVTEPTIPFVYEPPEQPHVVHHEAKVDQNMVAQKVNPKRYRNRYGGRESGRVRKTLWARCGNSTESFGSPGENENRNAPKVESLNKYARGVGAYAFAKAKKRNCSPVLPVHIGALETTVMIRNIPNKYTREMLVAFLDYHCMLANRKADKSEEHTVSEFDFVYLPIDFSTGFNKGYAFVNFTKPQAVWNFYKDTDKQTWDLFNSHKKREIALARIQGKDELLSHFQSVEFPCQSDQVLPVCFEPPRDGSRKLVTQKTVGNCTTPREKAGSRRGIMKGAAQCGVSSIFLQSRVRGGAWHLDLIKWQVTGGRIHPPDPR</sequence>
<dbReference type="EMBL" id="OIVN01001024">
    <property type="protein sequence ID" value="SPC88871.1"/>
    <property type="molecule type" value="Genomic_DNA"/>
</dbReference>
<evidence type="ECO:0000313" key="2">
    <source>
        <dbReference type="EMBL" id="SPC88871.1"/>
    </source>
</evidence>
<accession>A0A2N9FPN5</accession>
<proteinExistence type="predicted"/>
<evidence type="ECO:0000259" key="1">
    <source>
        <dbReference type="Pfam" id="PF04059"/>
    </source>
</evidence>
<protein>
    <recommendedName>
        <fullName evidence="1">Mei2-like C-terminal RNA recognition motif domain-containing protein</fullName>
    </recommendedName>
</protein>
<feature type="domain" description="Mei2-like C-terminal RNA recognition motif" evidence="1">
    <location>
        <begin position="225"/>
        <end position="334"/>
    </location>
</feature>
<dbReference type="InterPro" id="IPR007201">
    <property type="entry name" value="Mei2-like_Rrm_C"/>
</dbReference>
<dbReference type="Pfam" id="PF04059">
    <property type="entry name" value="RRM_2"/>
    <property type="match status" value="1"/>
</dbReference>
<dbReference type="Gene3D" id="3.30.70.330">
    <property type="match status" value="1"/>
</dbReference>
<dbReference type="AlphaFoldDB" id="A0A2N9FPN5"/>
<dbReference type="InterPro" id="IPR012677">
    <property type="entry name" value="Nucleotide-bd_a/b_plait_sf"/>
</dbReference>
<name>A0A2N9FPN5_FAGSY</name>
<dbReference type="GO" id="GO:0003676">
    <property type="term" value="F:nucleic acid binding"/>
    <property type="evidence" value="ECO:0007669"/>
    <property type="project" value="InterPro"/>
</dbReference>
<dbReference type="SUPFAM" id="SSF54928">
    <property type="entry name" value="RNA-binding domain, RBD"/>
    <property type="match status" value="1"/>
</dbReference>
<reference evidence="2" key="1">
    <citation type="submission" date="2018-02" db="EMBL/GenBank/DDBJ databases">
        <authorList>
            <person name="Cohen D.B."/>
            <person name="Kent A.D."/>
        </authorList>
    </citation>
    <scope>NUCLEOTIDE SEQUENCE</scope>
</reference>
<gene>
    <name evidence="2" type="ORF">FSB_LOCUS16753</name>
</gene>
<dbReference type="InterPro" id="IPR035979">
    <property type="entry name" value="RBD_domain_sf"/>
</dbReference>
<organism evidence="2">
    <name type="scientific">Fagus sylvatica</name>
    <name type="common">Beechnut</name>
    <dbReference type="NCBI Taxonomy" id="28930"/>
    <lineage>
        <taxon>Eukaryota</taxon>
        <taxon>Viridiplantae</taxon>
        <taxon>Streptophyta</taxon>
        <taxon>Embryophyta</taxon>
        <taxon>Tracheophyta</taxon>
        <taxon>Spermatophyta</taxon>
        <taxon>Magnoliopsida</taxon>
        <taxon>eudicotyledons</taxon>
        <taxon>Gunneridae</taxon>
        <taxon>Pentapetalae</taxon>
        <taxon>rosids</taxon>
        <taxon>fabids</taxon>
        <taxon>Fagales</taxon>
        <taxon>Fagaceae</taxon>
        <taxon>Fagus</taxon>
    </lineage>
</organism>
<dbReference type="PROSITE" id="PS51257">
    <property type="entry name" value="PROKAR_LIPOPROTEIN"/>
    <property type="match status" value="1"/>
</dbReference>